<keyword evidence="5" id="KW-1267">Proteomics identification</keyword>
<dbReference type="KEGG" id="cel:CELE_Y41C4A.2"/>
<dbReference type="Gene3D" id="3.90.1300.10">
    <property type="entry name" value="Amidase signature (AS) domain"/>
    <property type="match status" value="1"/>
</dbReference>
<sequence length="521" mass="57637">MGNIHQKTAPELQEQDDFETFRRLISSEQLLGDSRVLGKCATELELDDFLRAVVDLDLQSLIDKLQAKDGLNAYTVLCAYARRMLDCQTRLDCVAGVVMEAFQTAQDTDTLWYNSEEKPPLYGIPFSIKCDGESGLANSPITTHLRNLGAIPFVTTSISKTPHPRNPWALDCSPGGLCGGEAALVADGGAPFGFAPDLDAGSLRIASAFCGLVTLKPTRDRFHVSGSNSYGFYTKNVQDQVFLLKLFIGSAGYRGLEPMSSPAPLMDLKLENKLKIGWFEDDGFNAPVPSNRRAVVDTIGLLEKQGYEVVKFEMEDIFPPFQVAQMFFKTQRPVDSNFIPNLYKSNSQCLGRFGKFLNFPKLVARISKRAAVISQSSNMKEMCKNLEDIESYKLKFIEYWKSLGVDVLICPAFCIPAVPEKYLPELVNTRLSTGLFNMLDFPAGIVPAGHVTADDVANLEDEKIFPIDDALLRKQRDACVNSEAMPNSVQIVGLPNEEETVLEVMKIVENLHGPMSNPKGF</sequence>
<dbReference type="CTD" id="176596"/>
<evidence type="ECO:0000313" key="3">
    <source>
        <dbReference type="Proteomes" id="UP000001940"/>
    </source>
</evidence>
<dbReference type="AGR" id="WB:WBGene00012750"/>
<evidence type="ECO:0007829" key="5">
    <source>
        <dbReference type="PeptideAtlas" id="Q9U2I8"/>
    </source>
</evidence>
<evidence type="ECO:0000313" key="4">
    <source>
        <dbReference type="WormBase" id="Y41C4A.2"/>
    </source>
</evidence>
<accession>Q9U2I8</accession>
<dbReference type="Pfam" id="PF01425">
    <property type="entry name" value="Amidase"/>
    <property type="match status" value="1"/>
</dbReference>
<feature type="domain" description="Amidase" evidence="1">
    <location>
        <begin position="141"/>
        <end position="502"/>
    </location>
</feature>
<dbReference type="Reactome" id="R-CEL-2142753">
    <property type="pathway name" value="Arachidonate metabolism"/>
</dbReference>
<dbReference type="InterPro" id="IPR023631">
    <property type="entry name" value="Amidase_dom"/>
</dbReference>
<dbReference type="PaxDb" id="6239-Y41C4A.2"/>
<evidence type="ECO:0000259" key="1">
    <source>
        <dbReference type="Pfam" id="PF01425"/>
    </source>
</evidence>
<gene>
    <name evidence="2 4" type="primary">faah-6</name>
    <name evidence="2" type="ORF">CELE_Y41C4A.2</name>
    <name evidence="4" type="ORF">Y41C4A.2</name>
</gene>
<proteinExistence type="evidence at protein level"/>
<dbReference type="AlphaFoldDB" id="Q9U2I8"/>
<dbReference type="PhylomeDB" id="Q9U2I8"/>
<dbReference type="GO" id="GO:0009062">
    <property type="term" value="P:fatty acid catabolic process"/>
    <property type="evidence" value="ECO:0000318"/>
    <property type="project" value="GO_Central"/>
</dbReference>
<dbReference type="WormBase" id="Y41C4A.2">
    <property type="protein sequence ID" value="CE31834"/>
    <property type="gene ID" value="WBGene00012750"/>
    <property type="gene designation" value="faah-6"/>
</dbReference>
<evidence type="ECO:0000313" key="2">
    <source>
        <dbReference type="EMBL" id="CAB63353.2"/>
    </source>
</evidence>
<dbReference type="HOGENOM" id="CLU_009600_9_3_1"/>
<protein>
    <submittedName>
        <fullName evidence="2">Amidase domain-containing protein</fullName>
    </submittedName>
</protein>
<dbReference type="OMA" id="EMMKMWT"/>
<reference evidence="2 3" key="1">
    <citation type="journal article" date="1998" name="Science">
        <title>Genome sequence of the nematode C. elegans: a platform for investigating biology.</title>
        <authorList>
            <consortium name="The C. elegans sequencing consortium"/>
            <person name="Sulson J.E."/>
            <person name="Waterston R."/>
        </authorList>
    </citation>
    <scope>NUCLEOTIDE SEQUENCE [LARGE SCALE GENOMIC DNA]</scope>
    <source>
        <strain evidence="2 3">Bristol N2</strain>
    </source>
</reference>
<dbReference type="Bgee" id="WBGene00012750">
    <property type="expression patterns" value="Expressed in adult organism and 1 other cell type or tissue"/>
</dbReference>
<dbReference type="InterPro" id="IPR052096">
    <property type="entry name" value="Endocannabinoid_amidase"/>
</dbReference>
<dbReference type="SMR" id="Q9U2I8"/>
<name>Q9U2I8_CAEEL</name>
<dbReference type="EMBL" id="BX284603">
    <property type="protein sequence ID" value="CAB63353.2"/>
    <property type="molecule type" value="Genomic_DNA"/>
</dbReference>
<dbReference type="PeptideAtlas" id="Q9U2I8"/>
<dbReference type="Proteomes" id="UP000001940">
    <property type="component" value="Chromosome III"/>
</dbReference>
<dbReference type="InParanoid" id="Q9U2I8"/>
<dbReference type="RefSeq" id="NP_499508.2">
    <property type="nucleotide sequence ID" value="NM_067107.4"/>
</dbReference>
<dbReference type="OrthoDB" id="6428749at2759"/>
<keyword evidence="3" id="KW-1185">Reference proteome</keyword>
<dbReference type="InterPro" id="IPR036928">
    <property type="entry name" value="AS_sf"/>
</dbReference>
<dbReference type="UCSC" id="Y41C4A.2">
    <property type="organism name" value="c. elegans"/>
</dbReference>
<dbReference type="SUPFAM" id="SSF75304">
    <property type="entry name" value="Amidase signature (AS) enzymes"/>
    <property type="match status" value="1"/>
</dbReference>
<dbReference type="PANTHER" id="PTHR45847">
    <property type="entry name" value="FATTY ACID AMIDE HYDROLASE"/>
    <property type="match status" value="1"/>
</dbReference>
<dbReference type="PANTHER" id="PTHR45847:SF6">
    <property type="entry name" value="FATTY ACID AMIDE HYDROLASE"/>
    <property type="match status" value="1"/>
</dbReference>
<organism evidence="2 3">
    <name type="scientific">Caenorhabditis elegans</name>
    <dbReference type="NCBI Taxonomy" id="6239"/>
    <lineage>
        <taxon>Eukaryota</taxon>
        <taxon>Metazoa</taxon>
        <taxon>Ecdysozoa</taxon>
        <taxon>Nematoda</taxon>
        <taxon>Chromadorea</taxon>
        <taxon>Rhabditida</taxon>
        <taxon>Rhabditina</taxon>
        <taxon>Rhabditomorpha</taxon>
        <taxon>Rhabditoidea</taxon>
        <taxon>Rhabditidae</taxon>
        <taxon>Peloderinae</taxon>
        <taxon>Caenorhabditis</taxon>
    </lineage>
</organism>
<dbReference type="GO" id="GO:0017064">
    <property type="term" value="F:fatty acid amide hydrolase activity"/>
    <property type="evidence" value="ECO:0000318"/>
    <property type="project" value="GO_Central"/>
</dbReference>
<dbReference type="GeneID" id="176596"/>
<dbReference type="eggNOG" id="KOG1212">
    <property type="taxonomic scope" value="Eukaryota"/>
</dbReference>
<dbReference type="GO" id="GO:0004040">
    <property type="term" value="F:amidase activity"/>
    <property type="evidence" value="ECO:0000318"/>
    <property type="project" value="GO_Central"/>
</dbReference>
<dbReference type="STRING" id="6239.Y41C4A.2.1"/>